<dbReference type="PANTHER" id="PTHR28286">
    <property type="match status" value="1"/>
</dbReference>
<keyword evidence="9 11" id="KW-0472">Membrane</keyword>
<evidence type="ECO:0000256" key="4">
    <source>
        <dbReference type="ARBA" id="ARBA00022606"/>
    </source>
</evidence>
<keyword evidence="3" id="KW-0600">Photoreceptor protein</keyword>
<dbReference type="PROSITE" id="PS00950">
    <property type="entry name" value="BACTERIAL_OPSIN_1"/>
    <property type="match status" value="1"/>
</dbReference>
<evidence type="ECO:0000256" key="9">
    <source>
        <dbReference type="ARBA" id="ARBA00023136"/>
    </source>
</evidence>
<reference evidence="12 13" key="1">
    <citation type="submission" date="2019-08" db="EMBL/GenBank/DDBJ databases">
        <title>Deep-cultivation of Planctomycetes and their phenomic and genomic characterization uncovers novel biology.</title>
        <authorList>
            <person name="Wiegand S."/>
            <person name="Jogler M."/>
            <person name="Boedeker C."/>
            <person name="Pinto D."/>
            <person name="Vollmers J."/>
            <person name="Rivas-Marin E."/>
            <person name="Kohn T."/>
            <person name="Peeters S.H."/>
            <person name="Heuer A."/>
            <person name="Rast P."/>
            <person name="Oberbeckmann S."/>
            <person name="Bunk B."/>
            <person name="Jeske O."/>
            <person name="Meyerdierks A."/>
            <person name="Storesund J.E."/>
            <person name="Kallscheuer N."/>
            <person name="Luecker S."/>
            <person name="Lage O.M."/>
            <person name="Pohl T."/>
            <person name="Merkel B.J."/>
            <person name="Hornburger P."/>
            <person name="Mueller R.-W."/>
            <person name="Bruemmer F."/>
            <person name="Labrenz M."/>
            <person name="Spormann A.M."/>
            <person name="Op Den Camp H."/>
            <person name="Overmann J."/>
            <person name="Amann R."/>
            <person name="Jetten M.S.M."/>
            <person name="Mascher T."/>
            <person name="Medema M.H."/>
            <person name="Devos D.P."/>
            <person name="Kaster A.-K."/>
            <person name="Ovreas L."/>
            <person name="Rohde M."/>
            <person name="Galperin M.Y."/>
            <person name="Jogler C."/>
        </authorList>
    </citation>
    <scope>NUCLEOTIDE SEQUENCE [LARGE SCALE GENOMIC DNA]</scope>
    <source>
        <strain evidence="12 13">LF1</strain>
    </source>
</reference>
<evidence type="ECO:0000256" key="11">
    <source>
        <dbReference type="SAM" id="Phobius"/>
    </source>
</evidence>
<dbReference type="PANTHER" id="PTHR28286:SF2">
    <property type="entry name" value="BACTERIORHODOPSIN _OPSIN, NOPA (EUROFUNG)"/>
    <property type="match status" value="1"/>
</dbReference>
<keyword evidence="13" id="KW-1185">Reference proteome</keyword>
<name>A0A5B1CBZ2_9BACT</name>
<dbReference type="GO" id="GO:0016020">
    <property type="term" value="C:membrane"/>
    <property type="evidence" value="ECO:0007669"/>
    <property type="project" value="UniProtKB-SubCell"/>
</dbReference>
<gene>
    <name evidence="12" type="ORF">LF1_12100</name>
</gene>
<evidence type="ECO:0000256" key="8">
    <source>
        <dbReference type="ARBA" id="ARBA00022991"/>
    </source>
</evidence>
<dbReference type="PRINTS" id="PR00251">
    <property type="entry name" value="BACTRLOPSIN"/>
</dbReference>
<dbReference type="CDD" id="cd15242">
    <property type="entry name" value="7tm_Proteorhodopsin"/>
    <property type="match status" value="1"/>
</dbReference>
<dbReference type="Gene3D" id="1.20.1070.10">
    <property type="entry name" value="Rhodopsin 7-helix transmembrane proteins"/>
    <property type="match status" value="1"/>
</dbReference>
<feature type="transmembrane region" description="Helical" evidence="11">
    <location>
        <begin position="20"/>
        <end position="43"/>
    </location>
</feature>
<dbReference type="RefSeq" id="WP_200836747.1">
    <property type="nucleotide sequence ID" value="NZ_LWSK01000083.1"/>
</dbReference>
<evidence type="ECO:0000313" key="12">
    <source>
        <dbReference type="EMBL" id="KAA1258688.1"/>
    </source>
</evidence>
<dbReference type="GO" id="GO:0007602">
    <property type="term" value="P:phototransduction"/>
    <property type="evidence" value="ECO:0007669"/>
    <property type="project" value="UniProtKB-KW"/>
</dbReference>
<comment type="subcellular location">
    <subcellularLocation>
        <location evidence="1">Membrane</location>
        <topology evidence="1">Multi-pass membrane protein</topology>
    </subcellularLocation>
</comment>
<keyword evidence="8" id="KW-0157">Chromophore</keyword>
<dbReference type="GO" id="GO:0009881">
    <property type="term" value="F:photoreceptor activity"/>
    <property type="evidence" value="ECO:0007669"/>
    <property type="project" value="UniProtKB-KW"/>
</dbReference>
<feature type="transmembrane region" description="Helical" evidence="11">
    <location>
        <begin position="55"/>
        <end position="73"/>
    </location>
</feature>
<dbReference type="EMBL" id="VRLW01000001">
    <property type="protein sequence ID" value="KAA1258688.1"/>
    <property type="molecule type" value="Genomic_DNA"/>
</dbReference>
<dbReference type="GO" id="GO:0005216">
    <property type="term" value="F:monoatomic ion channel activity"/>
    <property type="evidence" value="ECO:0007669"/>
    <property type="project" value="InterPro"/>
</dbReference>
<dbReference type="Proteomes" id="UP000322699">
    <property type="component" value="Unassembled WGS sequence"/>
</dbReference>
<comment type="caution">
    <text evidence="12">The sequence shown here is derived from an EMBL/GenBank/DDBJ whole genome shotgun (WGS) entry which is preliminary data.</text>
</comment>
<keyword evidence="4" id="KW-0716">Sensory transduction</keyword>
<proteinExistence type="inferred from homology"/>
<keyword evidence="7 11" id="KW-1133">Transmembrane helix</keyword>
<evidence type="ECO:0000313" key="13">
    <source>
        <dbReference type="Proteomes" id="UP000322699"/>
    </source>
</evidence>
<sequence length="288" mass="30815">MFDSFSLLAVGMPDLSVLQYSIVDNIFSMTVATMGAAAIFLFLSRPSVDEAYRPALMVSGLVVTIACYHYFMIRHSWSDAYMLAEGGEGYVGTGAAFNDFYRYADWILTVPLLMVELIAVLRLQASKARSLLTRLVIAAALMIALGYPGEVISSPEGWTTRVIWGALSSVPFFYILYVLWTELTASLDSQPAAARKLIEIARLVLLITWAVYPIAYALGGTVTALEAKAGGAVDAGGIVGLQVGYAIADMTAKAGFGMLIYFIARAKSTGVQNSVVGKSAESPEVAAT</sequence>
<protein>
    <submittedName>
        <fullName evidence="12">Green-light absorbing proteorhodopsin</fullName>
    </submittedName>
</protein>
<evidence type="ECO:0000256" key="6">
    <source>
        <dbReference type="ARBA" id="ARBA00022925"/>
    </source>
</evidence>
<feature type="transmembrane region" description="Helical" evidence="11">
    <location>
        <begin position="239"/>
        <end position="264"/>
    </location>
</feature>
<accession>A0A5B1CBZ2</accession>
<dbReference type="InterPro" id="IPR001425">
    <property type="entry name" value="Arc/bac/fun_rhodopsins"/>
</dbReference>
<dbReference type="SUPFAM" id="SSF81321">
    <property type="entry name" value="Family A G protein-coupled receptor-like"/>
    <property type="match status" value="1"/>
</dbReference>
<feature type="transmembrane region" description="Helical" evidence="11">
    <location>
        <begin position="200"/>
        <end position="219"/>
    </location>
</feature>
<evidence type="ECO:0000256" key="3">
    <source>
        <dbReference type="ARBA" id="ARBA00022543"/>
    </source>
</evidence>
<dbReference type="Pfam" id="PF01036">
    <property type="entry name" value="Bac_rhodopsin"/>
    <property type="match status" value="1"/>
</dbReference>
<keyword evidence="6" id="KW-0681">Retinal protein</keyword>
<evidence type="ECO:0000256" key="10">
    <source>
        <dbReference type="ARBA" id="ARBA00023170"/>
    </source>
</evidence>
<evidence type="ECO:0000256" key="5">
    <source>
        <dbReference type="ARBA" id="ARBA00022692"/>
    </source>
</evidence>
<evidence type="ECO:0000256" key="1">
    <source>
        <dbReference type="ARBA" id="ARBA00004141"/>
    </source>
</evidence>
<keyword evidence="10" id="KW-0675">Receptor</keyword>
<feature type="transmembrane region" description="Helical" evidence="11">
    <location>
        <begin position="106"/>
        <end position="124"/>
    </location>
</feature>
<evidence type="ECO:0000256" key="7">
    <source>
        <dbReference type="ARBA" id="ARBA00022989"/>
    </source>
</evidence>
<dbReference type="InterPro" id="IPR018229">
    <property type="entry name" value="Rhodopsin_retinal_BS"/>
</dbReference>
<feature type="transmembrane region" description="Helical" evidence="11">
    <location>
        <begin position="161"/>
        <end position="180"/>
    </location>
</feature>
<dbReference type="SMART" id="SM01021">
    <property type="entry name" value="Bac_rhodopsin"/>
    <property type="match status" value="1"/>
</dbReference>
<dbReference type="AlphaFoldDB" id="A0A5B1CBZ2"/>
<feature type="transmembrane region" description="Helical" evidence="11">
    <location>
        <begin position="131"/>
        <end position="149"/>
    </location>
</feature>
<organism evidence="12 13">
    <name type="scientific">Rubripirellula obstinata</name>
    <dbReference type="NCBI Taxonomy" id="406547"/>
    <lineage>
        <taxon>Bacteria</taxon>
        <taxon>Pseudomonadati</taxon>
        <taxon>Planctomycetota</taxon>
        <taxon>Planctomycetia</taxon>
        <taxon>Pirellulales</taxon>
        <taxon>Pirellulaceae</taxon>
        <taxon>Rubripirellula</taxon>
    </lineage>
</organism>
<keyword evidence="5 11" id="KW-0812">Transmembrane</keyword>
<comment type="similarity">
    <text evidence="2">Belongs to the archaeal/bacterial/fungal opsin family.</text>
</comment>
<evidence type="ECO:0000256" key="2">
    <source>
        <dbReference type="ARBA" id="ARBA00008130"/>
    </source>
</evidence>